<comment type="caution">
    <text evidence="1">The sequence shown here is derived from an EMBL/GenBank/DDBJ whole genome shotgun (WGS) entry which is preliminary data.</text>
</comment>
<protein>
    <submittedName>
        <fullName evidence="1">Uncharacterized protein</fullName>
    </submittedName>
</protein>
<reference evidence="1 2" key="1">
    <citation type="submission" date="2015-08" db="EMBL/GenBank/DDBJ databases">
        <title>Next Generation Sequencing and Analysis of the Genome of Puccinia sorghi L Schw, the Causal Agent of Maize Common Rust.</title>
        <authorList>
            <person name="Rochi L."/>
            <person name="Burguener G."/>
            <person name="Darino M."/>
            <person name="Turjanski A."/>
            <person name="Kreff E."/>
            <person name="Dieguez M.J."/>
            <person name="Sacco F."/>
        </authorList>
    </citation>
    <scope>NUCLEOTIDE SEQUENCE [LARGE SCALE GENOMIC DNA]</scope>
    <source>
        <strain evidence="1 2">RO10H11247</strain>
    </source>
</reference>
<keyword evidence="2" id="KW-1185">Reference proteome</keyword>
<dbReference type="OrthoDB" id="2505664at2759"/>
<gene>
    <name evidence="1" type="ORF">VP01_12g8</name>
</gene>
<dbReference type="Proteomes" id="UP000037035">
    <property type="component" value="Unassembled WGS sequence"/>
</dbReference>
<evidence type="ECO:0000313" key="2">
    <source>
        <dbReference type="Proteomes" id="UP000037035"/>
    </source>
</evidence>
<dbReference type="AlphaFoldDB" id="A0A0L6VNM3"/>
<accession>A0A0L6VNM3</accession>
<dbReference type="EMBL" id="LAVV01003333">
    <property type="protein sequence ID" value="KNZ62207.1"/>
    <property type="molecule type" value="Genomic_DNA"/>
</dbReference>
<proteinExistence type="predicted"/>
<evidence type="ECO:0000313" key="1">
    <source>
        <dbReference type="EMBL" id="KNZ62207.1"/>
    </source>
</evidence>
<name>A0A0L6VNM3_9BASI</name>
<organism evidence="1 2">
    <name type="scientific">Puccinia sorghi</name>
    <dbReference type="NCBI Taxonomy" id="27349"/>
    <lineage>
        <taxon>Eukaryota</taxon>
        <taxon>Fungi</taxon>
        <taxon>Dikarya</taxon>
        <taxon>Basidiomycota</taxon>
        <taxon>Pucciniomycotina</taxon>
        <taxon>Pucciniomycetes</taxon>
        <taxon>Pucciniales</taxon>
        <taxon>Pucciniaceae</taxon>
        <taxon>Puccinia</taxon>
    </lineage>
</organism>
<sequence>MMALISIKKRQYLVDRDHLKRASEITYLFCLNNHLFKQEFKMSQESFHLLESLIKNHPVFHNNLSVPQRPVQDKLMVTLHQMGISGNGTSFGVLAWFSRTSEGSVIVYCSRFGAYIGKVIAAGLSSSCR</sequence>
<dbReference type="VEuPathDB" id="FungiDB:VP01_12g8"/>